<dbReference type="Gene3D" id="2.130.10.10">
    <property type="entry name" value="YVTN repeat-like/Quinoprotein amine dehydrogenase"/>
    <property type="match status" value="1"/>
</dbReference>
<dbReference type="GO" id="GO:0010506">
    <property type="term" value="P:regulation of autophagy"/>
    <property type="evidence" value="ECO:0007669"/>
    <property type="project" value="InterPro"/>
</dbReference>
<feature type="region of interest" description="Disordered" evidence="3">
    <location>
        <begin position="362"/>
        <end position="475"/>
    </location>
</feature>
<dbReference type="InterPro" id="IPR045269">
    <property type="entry name" value="Atg1-like"/>
</dbReference>
<accession>A0A9P4KHF2</accession>
<dbReference type="PANTHER" id="PTHR24348">
    <property type="entry name" value="SERINE/THREONINE-PROTEIN KINASE UNC-51-RELATED"/>
    <property type="match status" value="1"/>
</dbReference>
<comment type="subcellular location">
    <subcellularLocation>
        <location evidence="1">Preautophagosomal structure membrane</location>
        <topology evidence="1">Peripheral membrane protein</topology>
    </subcellularLocation>
</comment>
<dbReference type="GO" id="GO:0034045">
    <property type="term" value="C:phagophore assembly site membrane"/>
    <property type="evidence" value="ECO:0007669"/>
    <property type="project" value="UniProtKB-SubCell"/>
</dbReference>
<dbReference type="GO" id="GO:0005524">
    <property type="term" value="F:ATP binding"/>
    <property type="evidence" value="ECO:0007669"/>
    <property type="project" value="InterPro"/>
</dbReference>
<feature type="domain" description="Protein kinase" evidence="4">
    <location>
        <begin position="43"/>
        <end position="297"/>
    </location>
</feature>
<evidence type="ECO:0000256" key="1">
    <source>
        <dbReference type="ARBA" id="ARBA00004623"/>
    </source>
</evidence>
<evidence type="ECO:0000313" key="6">
    <source>
        <dbReference type="Proteomes" id="UP000800093"/>
    </source>
</evidence>
<evidence type="ECO:0000313" key="5">
    <source>
        <dbReference type="EMBL" id="KAF2266209.1"/>
    </source>
</evidence>
<comment type="caution">
    <text evidence="5">The sequence shown here is derived from an EMBL/GenBank/DDBJ whole genome shotgun (WGS) entry which is preliminary data.</text>
</comment>
<dbReference type="InterPro" id="IPR015943">
    <property type="entry name" value="WD40/YVTN_repeat-like_dom_sf"/>
</dbReference>
<evidence type="ECO:0000256" key="2">
    <source>
        <dbReference type="ARBA" id="ARBA00030237"/>
    </source>
</evidence>
<sequence>MSRISDLVADSKLDAQFRKDSTSHVFHERDPVSGYRYIRQEHWRRERRTGTGGAASVWLEQCVQGKRDIELRAVKQFPKPARVEEYLRELECIAKFSHPRCAHSFVKSSGWYADEDELYITMEYLKHGGLHHYMVAQAPLSEVEVQQITLQICEALLVMHDNGFAHRDLKPGIADFGITKRVQDVTAGPSTKRGTEGFMPPEWHGLIAEAEDSLHKLAFAGDIWSVGEITSRIFTRQGTFKSLYGLYRFVEGHEPFPPTVLKGCNTSQDAIRFMQALMTPKPNLRLTAYQALQHGWFEPSSPSSPCPKTPLSLVSNNNSYEKSKHDKNAENDFHDSNRKLTKADTFERIKPERIKEHAFQFIDPDPVKGGNFKCTNPGPTQERDVQYANTNSTEDGSRTERALEPTPLVSKQNSVEQDGRSILGESPEIPGTETVSVAVPLRSNEPPYVNSSNVTDPRSSRPNQPEDAQQPGSNEMKSFRSKLLNINPDLCTISSDGVFLVTASRGWGASMEVWDLLTGHLSQMKGTEGNIAQDDVAFIDLIKFSPVGNHFMASLQYQRVTVIEVWNAATKTRQHGFRWNSPTNFQKVEFSSDGSRLAFHSQWGLQV</sequence>
<dbReference type="SUPFAM" id="SSF56112">
    <property type="entry name" value="Protein kinase-like (PK-like)"/>
    <property type="match status" value="1"/>
</dbReference>
<reference evidence="6" key="1">
    <citation type="journal article" date="2020" name="Stud. Mycol.">
        <title>101 Dothideomycetes genomes: A test case for predicting lifestyles and emergence of pathogens.</title>
        <authorList>
            <person name="Haridas S."/>
            <person name="Albert R."/>
            <person name="Binder M."/>
            <person name="Bloem J."/>
            <person name="LaButti K."/>
            <person name="Salamov A."/>
            <person name="Andreopoulos B."/>
            <person name="Baker S."/>
            <person name="Barry K."/>
            <person name="Bills G."/>
            <person name="Bluhm B."/>
            <person name="Cannon C."/>
            <person name="Castanera R."/>
            <person name="Culley D."/>
            <person name="Daum C."/>
            <person name="Ezra D."/>
            <person name="Gonzalez J."/>
            <person name="Henrissat B."/>
            <person name="Kuo A."/>
            <person name="Liang C."/>
            <person name="Lipzen A."/>
            <person name="Lutzoni F."/>
            <person name="Magnuson J."/>
            <person name="Mondo S."/>
            <person name="Nolan M."/>
            <person name="Ohm R."/>
            <person name="Pangilinan J."/>
            <person name="Park H.-J."/>
            <person name="Ramirez L."/>
            <person name="Alfaro M."/>
            <person name="Sun H."/>
            <person name="Tritt A."/>
            <person name="Yoshinaga Y."/>
            <person name="Zwiers L.-H."/>
            <person name="Turgeon B."/>
            <person name="Goodwin S."/>
            <person name="Spatafora J."/>
            <person name="Crous P."/>
            <person name="Grigoriev I."/>
        </authorList>
    </citation>
    <scope>NUCLEOTIDE SEQUENCE [LARGE SCALE GENOMIC DNA]</scope>
    <source>
        <strain evidence="6">CBS 304.66</strain>
    </source>
</reference>
<dbReference type="Gene3D" id="1.10.510.10">
    <property type="entry name" value="Transferase(Phosphotransferase) domain 1"/>
    <property type="match status" value="1"/>
</dbReference>
<dbReference type="PROSITE" id="PS50011">
    <property type="entry name" value="PROTEIN_KINASE_DOM"/>
    <property type="match status" value="1"/>
</dbReference>
<evidence type="ECO:0000259" key="4">
    <source>
        <dbReference type="PROSITE" id="PS50011"/>
    </source>
</evidence>
<dbReference type="AlphaFoldDB" id="A0A9P4KHF2"/>
<organism evidence="5 6">
    <name type="scientific">Lojkania enalia</name>
    <dbReference type="NCBI Taxonomy" id="147567"/>
    <lineage>
        <taxon>Eukaryota</taxon>
        <taxon>Fungi</taxon>
        <taxon>Dikarya</taxon>
        <taxon>Ascomycota</taxon>
        <taxon>Pezizomycotina</taxon>
        <taxon>Dothideomycetes</taxon>
        <taxon>Pleosporomycetidae</taxon>
        <taxon>Pleosporales</taxon>
        <taxon>Pleosporales incertae sedis</taxon>
        <taxon>Lojkania</taxon>
    </lineage>
</organism>
<evidence type="ECO:0000256" key="3">
    <source>
        <dbReference type="SAM" id="MobiDB-lite"/>
    </source>
</evidence>
<dbReference type="InterPro" id="IPR000719">
    <property type="entry name" value="Prot_kinase_dom"/>
</dbReference>
<name>A0A9P4KHF2_9PLEO</name>
<gene>
    <name evidence="5" type="ORF">CC78DRAFT_542705</name>
</gene>
<dbReference type="PANTHER" id="PTHR24348:SF68">
    <property type="entry name" value="SERINE_THREONINE-PROTEIN KINASE ATG1C"/>
    <property type="match status" value="1"/>
</dbReference>
<protein>
    <recommendedName>
        <fullName evidence="2">Autophagy-related protein 1</fullName>
    </recommendedName>
</protein>
<dbReference type="GO" id="GO:0004674">
    <property type="term" value="F:protein serine/threonine kinase activity"/>
    <property type="evidence" value="ECO:0007669"/>
    <property type="project" value="InterPro"/>
</dbReference>
<dbReference type="Pfam" id="PF00069">
    <property type="entry name" value="Pkinase"/>
    <property type="match status" value="1"/>
</dbReference>
<feature type="compositionally biased region" description="Polar residues" evidence="3">
    <location>
        <begin position="449"/>
        <end position="475"/>
    </location>
</feature>
<dbReference type="InterPro" id="IPR011009">
    <property type="entry name" value="Kinase-like_dom_sf"/>
</dbReference>
<dbReference type="SUPFAM" id="SSF82171">
    <property type="entry name" value="DPP6 N-terminal domain-like"/>
    <property type="match status" value="1"/>
</dbReference>
<keyword evidence="6" id="KW-1185">Reference proteome</keyword>
<proteinExistence type="predicted"/>
<dbReference type="EMBL" id="ML986600">
    <property type="protein sequence ID" value="KAF2266209.1"/>
    <property type="molecule type" value="Genomic_DNA"/>
</dbReference>
<dbReference type="OrthoDB" id="10252171at2759"/>
<dbReference type="Proteomes" id="UP000800093">
    <property type="component" value="Unassembled WGS sequence"/>
</dbReference>